<protein>
    <recommendedName>
        <fullName evidence="3">Lipoprotein</fullName>
    </recommendedName>
</protein>
<proteinExistence type="predicted"/>
<evidence type="ECO:0000313" key="1">
    <source>
        <dbReference type="EMBL" id="MDS1310745.1"/>
    </source>
</evidence>
<keyword evidence="2" id="KW-1185">Reference proteome</keyword>
<comment type="caution">
    <text evidence="1">The sequence shown here is derived from an EMBL/GenBank/DDBJ whole genome shotgun (WGS) entry which is preliminary data.</text>
</comment>
<evidence type="ECO:0008006" key="3">
    <source>
        <dbReference type="Google" id="ProtNLM"/>
    </source>
</evidence>
<accession>A0ABU2HJC4</accession>
<dbReference type="EMBL" id="JAVMBO010000016">
    <property type="protein sequence ID" value="MDS1310745.1"/>
    <property type="molecule type" value="Genomic_DNA"/>
</dbReference>
<evidence type="ECO:0000313" key="2">
    <source>
        <dbReference type="Proteomes" id="UP001267407"/>
    </source>
</evidence>
<gene>
    <name evidence="1" type="ORF">RKA07_11660</name>
</gene>
<name>A0ABU2HJC4_9GAMM</name>
<dbReference type="RefSeq" id="WP_310966386.1">
    <property type="nucleotide sequence ID" value="NZ_JAVMBO010000016.1"/>
</dbReference>
<dbReference type="PROSITE" id="PS51257">
    <property type="entry name" value="PROKAR_LIPOPROTEIN"/>
    <property type="match status" value="1"/>
</dbReference>
<reference evidence="1" key="1">
    <citation type="submission" date="2023-09" db="EMBL/GenBank/DDBJ databases">
        <title>Marinobacter sediminicola sp. nov. and Marinobacter maritimum sp. nov., isolated from marine sediment.</title>
        <authorList>
            <person name="An J."/>
        </authorList>
    </citation>
    <scope>NUCLEOTIDE SEQUENCE</scope>
    <source>
        <strain evidence="1">F60267</strain>
    </source>
</reference>
<organism evidence="1 2">
    <name type="scientific">Marinobacter xiaoshiensis</name>
    <dbReference type="NCBI Taxonomy" id="3073652"/>
    <lineage>
        <taxon>Bacteria</taxon>
        <taxon>Pseudomonadati</taxon>
        <taxon>Pseudomonadota</taxon>
        <taxon>Gammaproteobacteria</taxon>
        <taxon>Pseudomonadales</taxon>
        <taxon>Marinobacteraceae</taxon>
        <taxon>Marinobacter</taxon>
    </lineage>
</organism>
<dbReference type="Proteomes" id="UP001267407">
    <property type="component" value="Unassembled WGS sequence"/>
</dbReference>
<sequence length="287" mass="30970">MRYRFPQIGSLIPLLTILAGCSTPHHTNTMVFSTNTKFALDLSVNPAGGTPDFTFGYKRQEVVWMPLLANKNFKKEPPTPINCGEKCMFVGVDGNQTDTYSVLASFGAKFGGKASASGTQETSTSGSGGLAQFFATGLAARNLATEGGARLVSIQGADSDALALAEQNLKYQAREAALIEARLKAEMTPEKYNEVATGVTEKKKVLQAKVAEIIEHITTENKALDKTKWEELVGRTELTNANQSVLTGLGDLTVVRKYLESRAREPSEAEINALHSKIGDFSDDENS</sequence>